<sequence length="157" mass="18032">KVIIGSEDLKDKSRPEIVEFSESYFSYLIKLCKKADGCVIDEYDNEIFFLEVSGRFLLRDRYKYDCDHIMYFLCLDALQLPSKKSKSYAKNVLALEELDNILSAIKQMKKEHEQYKVVNILGEVDRQPMSMMVNSGLKRPVTGVGFGLLLMKKSGAK</sequence>
<organism evidence="1 2">
    <name type="scientific">Rhizopus stolonifer</name>
    <name type="common">Rhizopus nigricans</name>
    <dbReference type="NCBI Taxonomy" id="4846"/>
    <lineage>
        <taxon>Eukaryota</taxon>
        <taxon>Fungi</taxon>
        <taxon>Fungi incertae sedis</taxon>
        <taxon>Mucoromycota</taxon>
        <taxon>Mucoromycotina</taxon>
        <taxon>Mucoromycetes</taxon>
        <taxon>Mucorales</taxon>
        <taxon>Mucorineae</taxon>
        <taxon>Rhizopodaceae</taxon>
        <taxon>Rhizopus</taxon>
    </lineage>
</organism>
<dbReference type="AlphaFoldDB" id="A0A367ISI5"/>
<reference evidence="1 2" key="1">
    <citation type="journal article" date="2018" name="G3 (Bethesda)">
        <title>Phylogenetic and Phylogenomic Definition of Rhizopus Species.</title>
        <authorList>
            <person name="Gryganskyi A.P."/>
            <person name="Golan J."/>
            <person name="Dolatabadi S."/>
            <person name="Mondo S."/>
            <person name="Robb S."/>
            <person name="Idnurm A."/>
            <person name="Muszewska A."/>
            <person name="Steczkiewicz K."/>
            <person name="Masonjones S."/>
            <person name="Liao H.L."/>
            <person name="Gajdeczka M.T."/>
            <person name="Anike F."/>
            <person name="Vuek A."/>
            <person name="Anishchenko I.M."/>
            <person name="Voigt K."/>
            <person name="de Hoog G.S."/>
            <person name="Smith M.E."/>
            <person name="Heitman J."/>
            <person name="Vilgalys R."/>
            <person name="Stajich J.E."/>
        </authorList>
    </citation>
    <scope>NUCLEOTIDE SEQUENCE [LARGE SCALE GENOMIC DNA]</scope>
    <source>
        <strain evidence="1 2">LSU 92-RS-03</strain>
    </source>
</reference>
<proteinExistence type="predicted"/>
<evidence type="ECO:0000313" key="1">
    <source>
        <dbReference type="EMBL" id="RCH80638.1"/>
    </source>
</evidence>
<protein>
    <submittedName>
        <fullName evidence="1">Uncharacterized protein</fullName>
    </submittedName>
</protein>
<dbReference type="Proteomes" id="UP000253551">
    <property type="component" value="Unassembled WGS sequence"/>
</dbReference>
<name>A0A367ISI5_RHIST</name>
<gene>
    <name evidence="1" type="ORF">CU098_001128</name>
</gene>
<evidence type="ECO:0000313" key="2">
    <source>
        <dbReference type="Proteomes" id="UP000253551"/>
    </source>
</evidence>
<accession>A0A367ISI5</accession>
<keyword evidence="2" id="KW-1185">Reference proteome</keyword>
<dbReference type="EMBL" id="PJQM01005894">
    <property type="protein sequence ID" value="RCH80638.1"/>
    <property type="molecule type" value="Genomic_DNA"/>
</dbReference>
<feature type="non-terminal residue" evidence="1">
    <location>
        <position position="1"/>
    </location>
</feature>
<comment type="caution">
    <text evidence="1">The sequence shown here is derived from an EMBL/GenBank/DDBJ whole genome shotgun (WGS) entry which is preliminary data.</text>
</comment>